<keyword evidence="13" id="KW-0378">Hydrolase</keyword>
<evidence type="ECO:0000256" key="5">
    <source>
        <dbReference type="ARBA" id="ARBA00022597"/>
    </source>
</evidence>
<dbReference type="Pfam" id="PF00005">
    <property type="entry name" value="ABC_tran"/>
    <property type="match status" value="2"/>
</dbReference>
<dbReference type="SMART" id="SM00382">
    <property type="entry name" value="AAA"/>
    <property type="match status" value="2"/>
</dbReference>
<dbReference type="FunFam" id="3.40.50.300:FF:000126">
    <property type="entry name" value="Galactose/methyl galactoside import ATP-binding protein MglA"/>
    <property type="match status" value="1"/>
</dbReference>
<keyword evidence="7 11" id="KW-0547">Nucleotide-binding</keyword>
<accession>A0A564VJH1</accession>
<sequence>MEYVLELKNIYKSFPGVKVLEDVTLQVRPGEVHALMGENGAGKSTLMKILMGIYKADQGSIFLEGEETVIHGPKDAMSKGISMIHQELNTVLDMEVAENVFVGRELLKKGMEKLKIVDIARMREETGRYFREMNIDIDPRAKMRTLSVAEMQLVEIVKAISLNSKIIVMDEPTSAITEKEAAVLFTQIERLKKQGVAIIYISHKMDEIFRISDTITVLRDGQWIGTKPAKELDNDMLIKMMVGRELTDIYPKDLVEIGDVILEVKNLSRGKKVQDASFSLRKGEVLGIAGLVGAGRSELVETIFGLYPKTGGQIFLHGKEVHIKNSADAIKNKMALITEDRKQTGLNLIVSVKENIASVSIGKLSTHGIVNDKKINEVSEKYIKELKIKTPDGNAIVGNLSGGNQQKVVLAKWLLDEPDIIIFDEPTRGIDIGAKRDIYLLINNLAKEGKAVIVISSEMAEVMGICDRILVMAEGRINGEVRREEFSQEVIMGYASNITGGKQE</sequence>
<comment type="subcellular location">
    <subcellularLocation>
        <location evidence="2">Cell inner membrane</location>
    </subcellularLocation>
    <subcellularLocation>
        <location evidence="1 11">Cell membrane</location>
        <topology evidence="1 11">Peripheral membrane protein</topology>
    </subcellularLocation>
</comment>
<feature type="domain" description="ABC transporter" evidence="12">
    <location>
        <begin position="255"/>
        <end position="499"/>
    </location>
</feature>
<dbReference type="GO" id="GO:0015749">
    <property type="term" value="P:monosaccharide transmembrane transport"/>
    <property type="evidence" value="ECO:0007669"/>
    <property type="project" value="UniProtKB-ARBA"/>
</dbReference>
<protein>
    <recommendedName>
        <fullName evidence="11">Ribose/galactose/methyl galactoside import ATP-binding protein</fullName>
        <ecNumber evidence="11">7.5.2.11</ecNumber>
    </recommendedName>
</protein>
<dbReference type="PANTHER" id="PTHR43790:SF7">
    <property type="entry name" value="GALACTOSE_METHYL GALACTOSIDE IMPORT ATP-BINDING PROTEIN MGLA"/>
    <property type="match status" value="1"/>
</dbReference>
<dbReference type="GO" id="GO:0016887">
    <property type="term" value="F:ATP hydrolysis activity"/>
    <property type="evidence" value="ECO:0007669"/>
    <property type="project" value="InterPro"/>
</dbReference>
<dbReference type="FunFam" id="3.40.50.300:FF:000127">
    <property type="entry name" value="Ribose import ATP-binding protein RbsA"/>
    <property type="match status" value="1"/>
</dbReference>
<evidence type="ECO:0000256" key="4">
    <source>
        <dbReference type="ARBA" id="ARBA00022475"/>
    </source>
</evidence>
<dbReference type="InterPro" id="IPR027417">
    <property type="entry name" value="P-loop_NTPase"/>
</dbReference>
<dbReference type="Gene3D" id="3.40.50.300">
    <property type="entry name" value="P-loop containing nucleotide triphosphate hydrolases"/>
    <property type="match status" value="2"/>
</dbReference>
<evidence type="ECO:0000256" key="2">
    <source>
        <dbReference type="ARBA" id="ARBA00004533"/>
    </source>
</evidence>
<evidence type="ECO:0000259" key="12">
    <source>
        <dbReference type="PROSITE" id="PS50893"/>
    </source>
</evidence>
<dbReference type="GO" id="GO:0005886">
    <property type="term" value="C:plasma membrane"/>
    <property type="evidence" value="ECO:0007669"/>
    <property type="project" value="UniProtKB-SubCell"/>
</dbReference>
<keyword evidence="3 11" id="KW-0813">Transport</keyword>
<dbReference type="RefSeq" id="WP_144092731.1">
    <property type="nucleotide sequence ID" value="NZ_CABHMX010000015.1"/>
</dbReference>
<dbReference type="Proteomes" id="UP000408482">
    <property type="component" value="Unassembled WGS sequence"/>
</dbReference>
<evidence type="ECO:0000256" key="11">
    <source>
        <dbReference type="RuleBase" id="RU367029"/>
    </source>
</evidence>
<comment type="catalytic activity">
    <reaction evidence="11">
        <text>D-galactose(out) + ATP + H2O = D-galactose(in) + ADP + phosphate + H(+)</text>
        <dbReference type="Rhea" id="RHEA:60156"/>
        <dbReference type="ChEBI" id="CHEBI:4139"/>
        <dbReference type="ChEBI" id="CHEBI:15377"/>
        <dbReference type="ChEBI" id="CHEBI:15378"/>
        <dbReference type="ChEBI" id="CHEBI:30616"/>
        <dbReference type="ChEBI" id="CHEBI:43474"/>
        <dbReference type="ChEBI" id="CHEBI:456216"/>
        <dbReference type="EC" id="7.5.2.11"/>
    </reaction>
</comment>
<gene>
    <name evidence="13" type="primary">mglA_1</name>
    <name evidence="13" type="ORF">RSSSTS7063_02390</name>
</gene>
<dbReference type="PROSITE" id="PS00211">
    <property type="entry name" value="ABC_TRANSPORTER_1"/>
    <property type="match status" value="1"/>
</dbReference>
<keyword evidence="5 11" id="KW-0762">Sugar transport</keyword>
<keyword evidence="10 11" id="KW-0472">Membrane</keyword>
<keyword evidence="4 11" id="KW-1003">Cell membrane</keyword>
<evidence type="ECO:0000313" key="13">
    <source>
        <dbReference type="EMBL" id="VUX32163.1"/>
    </source>
</evidence>
<dbReference type="AlphaFoldDB" id="A0A564VJH1"/>
<dbReference type="EMBL" id="CABHNW010000019">
    <property type="protein sequence ID" value="VUX32163.1"/>
    <property type="molecule type" value="Genomic_DNA"/>
</dbReference>
<dbReference type="InterPro" id="IPR003593">
    <property type="entry name" value="AAA+_ATPase"/>
</dbReference>
<reference evidence="13 14" key="1">
    <citation type="submission" date="2019-07" db="EMBL/GenBank/DDBJ databases">
        <authorList>
            <person name="Hibberd C M."/>
            <person name="Gehrig L. J."/>
            <person name="Chang H.-W."/>
            <person name="Venkatesh S."/>
        </authorList>
    </citation>
    <scope>NUCLEOTIDE SEQUENCE [LARGE SCALE GENOMIC DNA]</scope>
    <source>
        <strain evidence="13">Blautia_luti_SSTS_Bg7063</strain>
    </source>
</reference>
<keyword evidence="6" id="KW-0677">Repeat</keyword>
<dbReference type="GO" id="GO:0005524">
    <property type="term" value="F:ATP binding"/>
    <property type="evidence" value="ECO:0007669"/>
    <property type="project" value="UniProtKB-UniRule"/>
</dbReference>
<evidence type="ECO:0000256" key="10">
    <source>
        <dbReference type="ARBA" id="ARBA00023136"/>
    </source>
</evidence>
<dbReference type="SUPFAM" id="SSF52540">
    <property type="entry name" value="P-loop containing nucleoside triphosphate hydrolases"/>
    <property type="match status" value="2"/>
</dbReference>
<evidence type="ECO:0000256" key="1">
    <source>
        <dbReference type="ARBA" id="ARBA00004202"/>
    </source>
</evidence>
<dbReference type="InterPro" id="IPR003439">
    <property type="entry name" value="ABC_transporter-like_ATP-bd"/>
</dbReference>
<proteinExistence type="inferred from homology"/>
<dbReference type="PANTHER" id="PTHR43790">
    <property type="entry name" value="CARBOHYDRATE TRANSPORT ATP-BINDING PROTEIN MG119-RELATED"/>
    <property type="match status" value="1"/>
</dbReference>
<feature type="domain" description="ABC transporter" evidence="12">
    <location>
        <begin position="5"/>
        <end position="245"/>
    </location>
</feature>
<keyword evidence="14" id="KW-1185">Reference proteome</keyword>
<organism evidence="13 14">
    <name type="scientific">Blautia luti</name>
    <dbReference type="NCBI Taxonomy" id="89014"/>
    <lineage>
        <taxon>Bacteria</taxon>
        <taxon>Bacillati</taxon>
        <taxon>Bacillota</taxon>
        <taxon>Clostridia</taxon>
        <taxon>Lachnospirales</taxon>
        <taxon>Lachnospiraceae</taxon>
        <taxon>Blautia</taxon>
    </lineage>
</organism>
<evidence type="ECO:0000256" key="7">
    <source>
        <dbReference type="ARBA" id="ARBA00022741"/>
    </source>
</evidence>
<evidence type="ECO:0000313" key="14">
    <source>
        <dbReference type="Proteomes" id="UP000408482"/>
    </source>
</evidence>
<evidence type="ECO:0000256" key="6">
    <source>
        <dbReference type="ARBA" id="ARBA00022737"/>
    </source>
</evidence>
<evidence type="ECO:0000256" key="9">
    <source>
        <dbReference type="ARBA" id="ARBA00022967"/>
    </source>
</evidence>
<dbReference type="InterPro" id="IPR017871">
    <property type="entry name" value="ABC_transporter-like_CS"/>
</dbReference>
<dbReference type="CDD" id="cd03216">
    <property type="entry name" value="ABC_Carb_Monos_I"/>
    <property type="match status" value="1"/>
</dbReference>
<dbReference type="CDD" id="cd03215">
    <property type="entry name" value="ABC_Carb_Monos_II"/>
    <property type="match status" value="1"/>
</dbReference>
<keyword evidence="9 11" id="KW-1278">Translocase</keyword>
<name>A0A564VJH1_9FIRM</name>
<dbReference type="InterPro" id="IPR050107">
    <property type="entry name" value="ABC_carbohydrate_import_ATPase"/>
</dbReference>
<evidence type="ECO:0000256" key="8">
    <source>
        <dbReference type="ARBA" id="ARBA00022840"/>
    </source>
</evidence>
<keyword evidence="8 11" id="KW-0067">ATP-binding</keyword>
<dbReference type="PROSITE" id="PS50893">
    <property type="entry name" value="ABC_TRANSPORTER_2"/>
    <property type="match status" value="2"/>
</dbReference>
<comment type="similarity">
    <text evidence="11">Belongs to the ABC transporter superfamily.</text>
</comment>
<dbReference type="GO" id="GO:0043211">
    <property type="term" value="F:ABC-type carbohydrate transporter activity"/>
    <property type="evidence" value="ECO:0007669"/>
    <property type="project" value="UniProtKB-UniRule"/>
</dbReference>
<evidence type="ECO:0000256" key="3">
    <source>
        <dbReference type="ARBA" id="ARBA00022448"/>
    </source>
</evidence>
<dbReference type="EC" id="7.5.2.11" evidence="11"/>
<comment type="function">
    <text evidence="11">Part of an ABC transporter complex involved in carbohydrate import. Could be involved in ribose, galactose and/or methyl galactoside import. Responsible for energy coupling to the transport system.</text>
</comment>